<dbReference type="RefSeq" id="WP_223625712.1">
    <property type="nucleotide sequence ID" value="NZ_JAIQDJ010000001.1"/>
</dbReference>
<feature type="chain" id="PRO_5045604879" evidence="1">
    <location>
        <begin position="25"/>
        <end position="260"/>
    </location>
</feature>
<proteinExistence type="predicted"/>
<accession>A0ABS7TAL5</accession>
<protein>
    <submittedName>
        <fullName evidence="2">Uncharacterized protein</fullName>
    </submittedName>
</protein>
<name>A0ABS7TAL5_9GAMM</name>
<organism evidence="2 3">
    <name type="scientific">Thermomonas beijingensis</name>
    <dbReference type="NCBI Taxonomy" id="2872701"/>
    <lineage>
        <taxon>Bacteria</taxon>
        <taxon>Pseudomonadati</taxon>
        <taxon>Pseudomonadota</taxon>
        <taxon>Gammaproteobacteria</taxon>
        <taxon>Lysobacterales</taxon>
        <taxon>Lysobacteraceae</taxon>
        <taxon>Thermomonas</taxon>
    </lineage>
</organism>
<evidence type="ECO:0000313" key="3">
    <source>
        <dbReference type="Proteomes" id="UP001430290"/>
    </source>
</evidence>
<reference evidence="2" key="1">
    <citation type="submission" date="2021-09" db="EMBL/GenBank/DDBJ databases">
        <authorList>
            <person name="Wu T."/>
            <person name="Guo S.Z."/>
        </authorList>
    </citation>
    <scope>NUCLEOTIDE SEQUENCE</scope>
    <source>
        <strain evidence="2">RSS-23</strain>
    </source>
</reference>
<sequence>MQTRRLSLVISALALAAASFAANAGITFTNLGTAAPPATVGPYVMTAFDTTPQAAIDDFTSGIINIPGSPIPGTLGVNPGVQKFTVGDTWGSPWAHGYAGPIFYSNQQQITLTLPANTHAFYFYTQGNYYGTNTFTATTDSGASSGPVSVLTDPEVDGSVGFAFNATAGETLATITISAPAAGGFAVAEFGVDTGLKPTTTCASSGYTGTQLLWCVKICESGLTGKALDDWIHRWIRQFRQLPYCALPGGGNPPPQGGEG</sequence>
<feature type="signal peptide" evidence="1">
    <location>
        <begin position="1"/>
        <end position="24"/>
    </location>
</feature>
<keyword evidence="1" id="KW-0732">Signal</keyword>
<gene>
    <name evidence="2" type="ORF">K7B09_00885</name>
</gene>
<comment type="caution">
    <text evidence="2">The sequence shown here is derived from an EMBL/GenBank/DDBJ whole genome shotgun (WGS) entry which is preliminary data.</text>
</comment>
<keyword evidence="3" id="KW-1185">Reference proteome</keyword>
<dbReference type="Proteomes" id="UP001430290">
    <property type="component" value="Unassembled WGS sequence"/>
</dbReference>
<dbReference type="EMBL" id="JAIQDJ010000001">
    <property type="protein sequence ID" value="MBZ4184878.1"/>
    <property type="molecule type" value="Genomic_DNA"/>
</dbReference>
<evidence type="ECO:0000256" key="1">
    <source>
        <dbReference type="SAM" id="SignalP"/>
    </source>
</evidence>
<evidence type="ECO:0000313" key="2">
    <source>
        <dbReference type="EMBL" id="MBZ4184878.1"/>
    </source>
</evidence>